<comment type="caution">
    <text evidence="6">The sequence shown here is derived from an EMBL/GenBank/DDBJ whole genome shotgun (WGS) entry which is preliminary data.</text>
</comment>
<organism evidence="6 7">
    <name type="scientific">Apatococcus fuscideae</name>
    <dbReference type="NCBI Taxonomy" id="2026836"/>
    <lineage>
        <taxon>Eukaryota</taxon>
        <taxon>Viridiplantae</taxon>
        <taxon>Chlorophyta</taxon>
        <taxon>core chlorophytes</taxon>
        <taxon>Trebouxiophyceae</taxon>
        <taxon>Chlorellales</taxon>
        <taxon>Chlorellaceae</taxon>
        <taxon>Apatococcus</taxon>
    </lineage>
</organism>
<dbReference type="GO" id="GO:0004568">
    <property type="term" value="F:chitinase activity"/>
    <property type="evidence" value="ECO:0007669"/>
    <property type="project" value="TreeGrafter"/>
</dbReference>
<dbReference type="AlphaFoldDB" id="A0AAW1SX91"/>
<comment type="similarity">
    <text evidence="4">Belongs to the glycosyl hydrolase 18 family.</text>
</comment>
<evidence type="ECO:0000256" key="2">
    <source>
        <dbReference type="ARBA" id="ARBA00023295"/>
    </source>
</evidence>
<name>A0AAW1SX91_9CHLO</name>
<accession>A0AAW1SX91</accession>
<dbReference type="GO" id="GO:0005975">
    <property type="term" value="P:carbohydrate metabolic process"/>
    <property type="evidence" value="ECO:0007669"/>
    <property type="project" value="InterPro"/>
</dbReference>
<dbReference type="InterPro" id="IPR050314">
    <property type="entry name" value="Glycosyl_Hydrlase_18"/>
</dbReference>
<dbReference type="GO" id="GO:0005576">
    <property type="term" value="C:extracellular region"/>
    <property type="evidence" value="ECO:0007669"/>
    <property type="project" value="TreeGrafter"/>
</dbReference>
<dbReference type="Pfam" id="PF00704">
    <property type="entry name" value="Glyco_hydro_18"/>
    <property type="match status" value="1"/>
</dbReference>
<keyword evidence="7" id="KW-1185">Reference proteome</keyword>
<dbReference type="InterPro" id="IPR017853">
    <property type="entry name" value="GH"/>
</dbReference>
<proteinExistence type="inferred from homology"/>
<dbReference type="PROSITE" id="PS01095">
    <property type="entry name" value="GH18_1"/>
    <property type="match status" value="1"/>
</dbReference>
<dbReference type="Gene3D" id="3.20.20.80">
    <property type="entry name" value="Glycosidases"/>
    <property type="match status" value="1"/>
</dbReference>
<dbReference type="PANTHER" id="PTHR11177">
    <property type="entry name" value="CHITINASE"/>
    <property type="match status" value="1"/>
</dbReference>
<evidence type="ECO:0000256" key="1">
    <source>
        <dbReference type="ARBA" id="ARBA00022801"/>
    </source>
</evidence>
<keyword evidence="2 3" id="KW-0326">Glycosidase</keyword>
<keyword evidence="1 3" id="KW-0378">Hydrolase</keyword>
<sequence length="168" mass="18453">MTDWAHRNISAQGVVRPASCKPYAQTPSHLDPSLYTHILYAFAKVDGSNYTVVPVEHDEDQLVKELQALKSCNSSLKTLISIGGWSFSRASEVFPGLNTNIIFPTLANSSSLRATFVSSAVAYAISHGFDGVDLDYEARQLQELVQSPQVLDAWLAQEANYANYLLCP</sequence>
<dbReference type="EMBL" id="JALJOV010000813">
    <property type="protein sequence ID" value="KAK9861106.1"/>
    <property type="molecule type" value="Genomic_DNA"/>
</dbReference>
<gene>
    <name evidence="6" type="ORF">WJX84_003435</name>
</gene>
<dbReference type="SUPFAM" id="SSF51445">
    <property type="entry name" value="(Trans)glycosidases"/>
    <property type="match status" value="1"/>
</dbReference>
<dbReference type="Proteomes" id="UP001485043">
    <property type="component" value="Unassembled WGS sequence"/>
</dbReference>
<evidence type="ECO:0000256" key="3">
    <source>
        <dbReference type="RuleBase" id="RU000489"/>
    </source>
</evidence>
<reference evidence="6 7" key="1">
    <citation type="journal article" date="2024" name="Nat. Commun.">
        <title>Phylogenomics reveals the evolutionary origins of lichenization in chlorophyte algae.</title>
        <authorList>
            <person name="Puginier C."/>
            <person name="Libourel C."/>
            <person name="Otte J."/>
            <person name="Skaloud P."/>
            <person name="Haon M."/>
            <person name="Grisel S."/>
            <person name="Petersen M."/>
            <person name="Berrin J.G."/>
            <person name="Delaux P.M."/>
            <person name="Dal Grande F."/>
            <person name="Keller J."/>
        </authorList>
    </citation>
    <scope>NUCLEOTIDE SEQUENCE [LARGE SCALE GENOMIC DNA]</scope>
    <source>
        <strain evidence="6 7">SAG 2523</strain>
    </source>
</reference>
<feature type="domain" description="GH18" evidence="5">
    <location>
        <begin position="1"/>
        <end position="168"/>
    </location>
</feature>
<protein>
    <recommendedName>
        <fullName evidence="5">GH18 domain-containing protein</fullName>
    </recommendedName>
</protein>
<evidence type="ECO:0000313" key="7">
    <source>
        <dbReference type="Proteomes" id="UP001485043"/>
    </source>
</evidence>
<dbReference type="PROSITE" id="PS51910">
    <property type="entry name" value="GH18_2"/>
    <property type="match status" value="1"/>
</dbReference>
<dbReference type="InterPro" id="IPR001579">
    <property type="entry name" value="Glyco_hydro_18_chit_AS"/>
</dbReference>
<dbReference type="GO" id="GO:0006032">
    <property type="term" value="P:chitin catabolic process"/>
    <property type="evidence" value="ECO:0007669"/>
    <property type="project" value="TreeGrafter"/>
</dbReference>
<evidence type="ECO:0000256" key="4">
    <source>
        <dbReference type="RuleBase" id="RU004453"/>
    </source>
</evidence>
<dbReference type="InterPro" id="IPR001223">
    <property type="entry name" value="Glyco_hydro18_cat"/>
</dbReference>
<evidence type="ECO:0000313" key="6">
    <source>
        <dbReference type="EMBL" id="KAK9861106.1"/>
    </source>
</evidence>
<dbReference type="PANTHER" id="PTHR11177:SF317">
    <property type="entry name" value="CHITINASE 12-RELATED"/>
    <property type="match status" value="1"/>
</dbReference>
<dbReference type="GO" id="GO:0008061">
    <property type="term" value="F:chitin binding"/>
    <property type="evidence" value="ECO:0007669"/>
    <property type="project" value="TreeGrafter"/>
</dbReference>
<evidence type="ECO:0000259" key="5">
    <source>
        <dbReference type="PROSITE" id="PS51910"/>
    </source>
</evidence>